<dbReference type="InterPro" id="IPR052708">
    <property type="entry name" value="PxpC"/>
</dbReference>
<keyword evidence="3" id="KW-0067">ATP-binding</keyword>
<gene>
    <name evidence="5" type="ORF">HNR31_002332</name>
</gene>
<evidence type="ECO:0000313" key="5">
    <source>
        <dbReference type="EMBL" id="MBA2875544.1"/>
    </source>
</evidence>
<dbReference type="SMART" id="SM00797">
    <property type="entry name" value="AHS2"/>
    <property type="match status" value="1"/>
</dbReference>
<keyword evidence="6" id="KW-1185">Reference proteome</keyword>
<reference evidence="5 6" key="1">
    <citation type="submission" date="2020-07" db="EMBL/GenBank/DDBJ databases">
        <title>Genomic Encyclopedia of Type Strains, Phase IV (KMG-IV): sequencing the most valuable type-strain genomes for metagenomic binning, comparative biology and taxonomic classification.</title>
        <authorList>
            <person name="Goeker M."/>
        </authorList>
    </citation>
    <scope>NUCLEOTIDE SEQUENCE [LARGE SCALE GENOMIC DNA]</scope>
    <source>
        <strain evidence="5 6">DSM 15730</strain>
    </source>
</reference>
<dbReference type="PANTHER" id="PTHR43309:SF5">
    <property type="entry name" value="5-OXOPROLINASE SUBUNIT C"/>
    <property type="match status" value="1"/>
</dbReference>
<dbReference type="GO" id="GO:0016787">
    <property type="term" value="F:hydrolase activity"/>
    <property type="evidence" value="ECO:0007669"/>
    <property type="project" value="UniProtKB-KW"/>
</dbReference>
<proteinExistence type="predicted"/>
<evidence type="ECO:0000256" key="3">
    <source>
        <dbReference type="ARBA" id="ARBA00022840"/>
    </source>
</evidence>
<dbReference type="InterPro" id="IPR029000">
    <property type="entry name" value="Cyclophilin-like_dom_sf"/>
</dbReference>
<dbReference type="EMBL" id="JACDUT010000006">
    <property type="protein sequence ID" value="MBA2875544.1"/>
    <property type="molecule type" value="Genomic_DNA"/>
</dbReference>
<dbReference type="Proteomes" id="UP000523087">
    <property type="component" value="Unassembled WGS sequence"/>
</dbReference>
<organism evidence="5 6">
    <name type="scientific">Thermaerobacillus caldiproteolyticus</name>
    <dbReference type="NCBI Taxonomy" id="247480"/>
    <lineage>
        <taxon>Bacteria</taxon>
        <taxon>Bacillati</taxon>
        <taxon>Bacillota</taxon>
        <taxon>Bacilli</taxon>
        <taxon>Bacillales</taxon>
        <taxon>Anoxybacillaceae</taxon>
        <taxon>Thermaerobacillus</taxon>
    </lineage>
</organism>
<dbReference type="Pfam" id="PF02626">
    <property type="entry name" value="CT_A_B"/>
    <property type="match status" value="1"/>
</dbReference>
<name>A0A7W0C0M7_9BACL</name>
<evidence type="ECO:0000313" key="6">
    <source>
        <dbReference type="Proteomes" id="UP000523087"/>
    </source>
</evidence>
<dbReference type="GO" id="GO:0005524">
    <property type="term" value="F:ATP binding"/>
    <property type="evidence" value="ECO:0007669"/>
    <property type="project" value="UniProtKB-KW"/>
</dbReference>
<comment type="caution">
    <text evidence="5">The sequence shown here is derived from an EMBL/GenBank/DDBJ whole genome shotgun (WGS) entry which is preliminary data.</text>
</comment>
<dbReference type="PANTHER" id="PTHR43309">
    <property type="entry name" value="5-OXOPROLINASE SUBUNIT C"/>
    <property type="match status" value="1"/>
</dbReference>
<evidence type="ECO:0000259" key="4">
    <source>
        <dbReference type="SMART" id="SM00797"/>
    </source>
</evidence>
<evidence type="ECO:0000256" key="1">
    <source>
        <dbReference type="ARBA" id="ARBA00022741"/>
    </source>
</evidence>
<accession>A0A7W0C0M7</accession>
<dbReference type="NCBIfam" id="TIGR00724">
    <property type="entry name" value="urea_amlyse_rel"/>
    <property type="match status" value="1"/>
</dbReference>
<feature type="domain" description="Carboxyltransferase" evidence="4">
    <location>
        <begin position="25"/>
        <end position="309"/>
    </location>
</feature>
<sequence>MNAIHVIHSGLLTTIQDLGRWGFQKDGVSVSGAMDSFASRIANFLVGNEAHEATLEVTMLGPTLRFEKDALIAICGGDFSCTLNDEQVSLWKPLFVKSGSVLSIGACRNGYRAYIAFAGGLDIPLIMNSRSTYLQAQIGGLHGRALRKGDMLLLRSSDRPIFPHRVNWGIAVSARVYIYGKKRTIRVTEGIEYATFTNESIHYFFTSPYKITTQSDRMGYRLQGQVLERNTEQEMVSEAVTFGTIQVPKDGQPIILMADRQTTGGYPRIAQVISVDLPILAQARPGDVIQFQKAKFEEAQQLYIEREREMNRWKTIIDQKWREIRGAN</sequence>
<dbReference type="InterPro" id="IPR003778">
    <property type="entry name" value="CT_A_B"/>
</dbReference>
<dbReference type="AlphaFoldDB" id="A0A7W0C0M7"/>
<dbReference type="SUPFAM" id="SSF50891">
    <property type="entry name" value="Cyclophilin-like"/>
    <property type="match status" value="1"/>
</dbReference>
<dbReference type="RefSeq" id="WP_181556331.1">
    <property type="nucleotide sequence ID" value="NZ_JACDUT010000006.1"/>
</dbReference>
<evidence type="ECO:0000256" key="2">
    <source>
        <dbReference type="ARBA" id="ARBA00022801"/>
    </source>
</evidence>
<keyword evidence="2" id="KW-0378">Hydrolase</keyword>
<dbReference type="Gene3D" id="2.40.100.10">
    <property type="entry name" value="Cyclophilin-like"/>
    <property type="match status" value="1"/>
</dbReference>
<keyword evidence="1" id="KW-0547">Nucleotide-binding</keyword>
<protein>
    <submittedName>
        <fullName evidence="5">Antagonist of KipI</fullName>
    </submittedName>
</protein>